<gene>
    <name evidence="2" type="ORF">PSON_ATCC_30995.1.T0750017</name>
</gene>
<dbReference type="OrthoDB" id="406844at2759"/>
<evidence type="ECO:0008006" key="4">
    <source>
        <dbReference type="Google" id="ProtNLM"/>
    </source>
</evidence>
<dbReference type="GO" id="GO:0016226">
    <property type="term" value="P:iron-sulfur cluster assembly"/>
    <property type="evidence" value="ECO:0007669"/>
    <property type="project" value="TreeGrafter"/>
</dbReference>
<dbReference type="EMBL" id="CAJJDN010000075">
    <property type="protein sequence ID" value="CAD8100943.1"/>
    <property type="molecule type" value="Genomic_DNA"/>
</dbReference>
<evidence type="ECO:0000313" key="3">
    <source>
        <dbReference type="Proteomes" id="UP000692954"/>
    </source>
</evidence>
<keyword evidence="3" id="KW-1185">Reference proteome</keyword>
<feature type="repeat" description="WD" evidence="1">
    <location>
        <begin position="115"/>
        <end position="156"/>
    </location>
</feature>
<accession>A0A8S1PDX8</accession>
<name>A0A8S1PDX8_9CILI</name>
<protein>
    <recommendedName>
        <fullName evidence="4">WD40-repeat-containing domain</fullName>
    </recommendedName>
</protein>
<dbReference type="AlphaFoldDB" id="A0A8S1PDX8"/>
<keyword evidence="1" id="KW-0853">WD repeat</keyword>
<evidence type="ECO:0000256" key="1">
    <source>
        <dbReference type="PROSITE-ProRule" id="PRU00221"/>
    </source>
</evidence>
<comment type="caution">
    <text evidence="2">The sequence shown here is derived from an EMBL/GenBank/DDBJ whole genome shotgun (WGS) entry which is preliminary data.</text>
</comment>
<dbReference type="PROSITE" id="PS50082">
    <property type="entry name" value="WD_REPEATS_2"/>
    <property type="match status" value="1"/>
</dbReference>
<organism evidence="2 3">
    <name type="scientific">Paramecium sonneborni</name>
    <dbReference type="NCBI Taxonomy" id="65129"/>
    <lineage>
        <taxon>Eukaryota</taxon>
        <taxon>Sar</taxon>
        <taxon>Alveolata</taxon>
        <taxon>Ciliophora</taxon>
        <taxon>Intramacronucleata</taxon>
        <taxon>Oligohymenophorea</taxon>
        <taxon>Peniculida</taxon>
        <taxon>Parameciidae</taxon>
        <taxon>Paramecium</taxon>
    </lineage>
</organism>
<dbReference type="PANTHER" id="PTHR19920">
    <property type="entry name" value="WD40 PROTEIN CIAO1"/>
    <property type="match status" value="1"/>
</dbReference>
<dbReference type="Pfam" id="PF00400">
    <property type="entry name" value="WD40"/>
    <property type="match status" value="3"/>
</dbReference>
<dbReference type="PROSITE" id="PS50294">
    <property type="entry name" value="WD_REPEATS_REGION"/>
    <property type="match status" value="1"/>
</dbReference>
<proteinExistence type="predicted"/>
<reference evidence="2" key="1">
    <citation type="submission" date="2021-01" db="EMBL/GenBank/DDBJ databases">
        <authorList>
            <consortium name="Genoscope - CEA"/>
            <person name="William W."/>
        </authorList>
    </citation>
    <scope>NUCLEOTIDE SEQUENCE</scope>
</reference>
<dbReference type="GO" id="GO:0097361">
    <property type="term" value="C:cytosolic [4Fe-4S] assembly targeting complex"/>
    <property type="evidence" value="ECO:0007669"/>
    <property type="project" value="TreeGrafter"/>
</dbReference>
<dbReference type="SMART" id="SM00320">
    <property type="entry name" value="WD40"/>
    <property type="match status" value="3"/>
</dbReference>
<evidence type="ECO:0000313" key="2">
    <source>
        <dbReference type="EMBL" id="CAD8100943.1"/>
    </source>
</evidence>
<dbReference type="PANTHER" id="PTHR19920:SF0">
    <property type="entry name" value="CYTOSOLIC IRON-SULFUR PROTEIN ASSEMBLY PROTEIN CIAO1-RELATED"/>
    <property type="match status" value="1"/>
</dbReference>
<sequence>MNQQKNNGDQLKFIKIASKKQREWCQAIAINDDCSQFFIGFKTAIKVFVFNEGNLKQLQILNHHTNYITDLKLCNCQLLNSNQCLISASDDKTIILWQQSGQKSQNQFWNYFQRLYGHQDKINCLSILETKYQIVSGSADKSIKIWSISNPKQNLTCSQTIQNHSSEIWALSINQCQDTIISSGEDRIILIIEYNNEIWIVKQKINVMEYGYRICFINNNLFCFQPISSKQLHIYQLNSNQVYIKSKEINVQGGDYYCKPYFPSIYINQKQLLINKNGCKVNIIRTNIQNDEQLDLEFILEQVIDFGTTDGWGYLYGSISNNGQYLVTWDYKSEEIQIMQLQVIQIRQQQQ</sequence>
<dbReference type="Proteomes" id="UP000692954">
    <property type="component" value="Unassembled WGS sequence"/>
</dbReference>
<dbReference type="InterPro" id="IPR001680">
    <property type="entry name" value="WD40_rpt"/>
</dbReference>